<organism evidence="2 3">
    <name type="scientific">Myceligenerans indicum</name>
    <dbReference type="NCBI Taxonomy" id="2593663"/>
    <lineage>
        <taxon>Bacteria</taxon>
        <taxon>Bacillati</taxon>
        <taxon>Actinomycetota</taxon>
        <taxon>Actinomycetes</taxon>
        <taxon>Micrococcales</taxon>
        <taxon>Promicromonosporaceae</taxon>
        <taxon>Myceligenerans</taxon>
    </lineage>
</organism>
<dbReference type="PANTHER" id="PTHR46865:SF2">
    <property type="entry name" value="MONOOXYGENASE"/>
    <property type="match status" value="1"/>
</dbReference>
<dbReference type="InterPro" id="IPR036188">
    <property type="entry name" value="FAD/NAD-bd_sf"/>
</dbReference>
<accession>A0ABS1LK95</accession>
<dbReference type="Pfam" id="PF01494">
    <property type="entry name" value="FAD_binding_3"/>
    <property type="match status" value="1"/>
</dbReference>
<comment type="caution">
    <text evidence="2">The sequence shown here is derived from an EMBL/GenBank/DDBJ whole genome shotgun (WGS) entry which is preliminary data.</text>
</comment>
<dbReference type="PRINTS" id="PR00420">
    <property type="entry name" value="RNGMNOXGNASE"/>
</dbReference>
<dbReference type="Gene3D" id="3.50.50.60">
    <property type="entry name" value="FAD/NAD(P)-binding domain"/>
    <property type="match status" value="1"/>
</dbReference>
<feature type="domain" description="FAD-binding" evidence="1">
    <location>
        <begin position="2"/>
        <end position="323"/>
    </location>
</feature>
<dbReference type="Gene3D" id="3.30.9.10">
    <property type="entry name" value="D-Amino Acid Oxidase, subunit A, domain 2"/>
    <property type="match status" value="1"/>
</dbReference>
<evidence type="ECO:0000259" key="1">
    <source>
        <dbReference type="Pfam" id="PF01494"/>
    </source>
</evidence>
<dbReference type="Proteomes" id="UP000675409">
    <property type="component" value="Unassembled WGS sequence"/>
</dbReference>
<dbReference type="RefSeq" id="WP_201845833.1">
    <property type="nucleotide sequence ID" value="NZ_JABBYC010000007.1"/>
</dbReference>
<reference evidence="2 3" key="1">
    <citation type="journal article" date="2021" name="Arch. Microbiol.">
        <title>Myceligenerans indicum sp. nov., an actinobacterium isolated from mangrove sediment of Sundarbans, India.</title>
        <authorList>
            <person name="Asha K."/>
            <person name="Bhadury P."/>
        </authorList>
    </citation>
    <scope>NUCLEOTIDE SEQUENCE [LARGE SCALE GENOMIC DNA]</scope>
    <source>
        <strain evidence="2 3">I2</strain>
    </source>
</reference>
<name>A0ABS1LK95_9MICO</name>
<dbReference type="InterPro" id="IPR002938">
    <property type="entry name" value="FAD-bd"/>
</dbReference>
<evidence type="ECO:0000313" key="3">
    <source>
        <dbReference type="Proteomes" id="UP000675409"/>
    </source>
</evidence>
<dbReference type="PANTHER" id="PTHR46865">
    <property type="entry name" value="OXIDOREDUCTASE-RELATED"/>
    <property type="match status" value="1"/>
</dbReference>
<proteinExistence type="predicted"/>
<dbReference type="SUPFAM" id="SSF51905">
    <property type="entry name" value="FAD/NAD(P)-binding domain"/>
    <property type="match status" value="1"/>
</dbReference>
<evidence type="ECO:0000313" key="2">
    <source>
        <dbReference type="EMBL" id="MBL0885992.1"/>
    </source>
</evidence>
<dbReference type="EMBL" id="JABBYC010000007">
    <property type="protein sequence ID" value="MBL0885992.1"/>
    <property type="molecule type" value="Genomic_DNA"/>
</dbReference>
<dbReference type="InterPro" id="IPR051704">
    <property type="entry name" value="FAD_aromatic-hydroxylase"/>
</dbReference>
<protein>
    <submittedName>
        <fullName evidence="2">NAD(P)-binding protein</fullName>
    </submittedName>
</protein>
<sequence>MTRILVVGAGVAGEALAARLRHHAIDVTIVERAPGPRPGGQGIDIRGAAREVIDRMGLTRQVRAAHTGVRGIRQVDAAGRVRVEMPADAVGHSGGIVADLEILRSDLVRILAAAAGHDVASGGVERVFGDTVTSLAERSDGVDVTFARSAPRRFDAVVGADGVFSAVRRLMFPEARLIDSGYHRAVFTMSGGPDLDGWELMYSMPAGNGTTGGRNVLLYPTRDSARAMVHFACPPMEYDRHDVEEQKRIVDRVLAGESWHVPQVRAALHDAPDFYFDRHGRVETPWRRGRVVLLGDACAAGSVGMGTTIALVGAYVMAGELARRPGDPRSAFAAYEERVRPYAHANSAPLPGGTKAFLPATRRAIRTGQTVTRWLLRTPLAGPMMGGIDKRTGAIELPEYDGTVGAAPVR</sequence>
<gene>
    <name evidence="2" type="ORF">HGK34_06825</name>
</gene>
<keyword evidence="3" id="KW-1185">Reference proteome</keyword>